<evidence type="ECO:0000313" key="2">
    <source>
        <dbReference type="Proteomes" id="UP000190648"/>
    </source>
</evidence>
<keyword evidence="2" id="KW-1185">Reference proteome</keyword>
<dbReference type="EMBL" id="LSYS01003169">
    <property type="protein sequence ID" value="OPJ83477.1"/>
    <property type="molecule type" value="Genomic_DNA"/>
</dbReference>
<dbReference type="Proteomes" id="UP000190648">
    <property type="component" value="Unassembled WGS sequence"/>
</dbReference>
<sequence length="95" mass="10454">MPRSWLGQTCSIGKYTRRGYVLAACFLKQHITLSAEEVTSLSEVDITAMFSVLFCSDSTSSLKSSCSGSTIIWCPKPLLSLQPYTHLPDTTTTEK</sequence>
<name>A0A1V4KI21_PATFA</name>
<protein>
    <submittedName>
        <fullName evidence="1">Uncharacterized protein</fullName>
    </submittedName>
</protein>
<organism evidence="1 2">
    <name type="scientific">Patagioenas fasciata monilis</name>
    <dbReference type="NCBI Taxonomy" id="372326"/>
    <lineage>
        <taxon>Eukaryota</taxon>
        <taxon>Metazoa</taxon>
        <taxon>Chordata</taxon>
        <taxon>Craniata</taxon>
        <taxon>Vertebrata</taxon>
        <taxon>Euteleostomi</taxon>
        <taxon>Archelosauria</taxon>
        <taxon>Archosauria</taxon>
        <taxon>Dinosauria</taxon>
        <taxon>Saurischia</taxon>
        <taxon>Theropoda</taxon>
        <taxon>Coelurosauria</taxon>
        <taxon>Aves</taxon>
        <taxon>Neognathae</taxon>
        <taxon>Neoaves</taxon>
        <taxon>Columbimorphae</taxon>
        <taxon>Columbiformes</taxon>
        <taxon>Columbidae</taxon>
        <taxon>Patagioenas</taxon>
    </lineage>
</organism>
<comment type="caution">
    <text evidence="1">The sequence shown here is derived from an EMBL/GenBank/DDBJ whole genome shotgun (WGS) entry which is preliminary data.</text>
</comment>
<reference evidence="1 2" key="1">
    <citation type="submission" date="2016-02" db="EMBL/GenBank/DDBJ databases">
        <title>Band-tailed pigeon sequencing and assembly.</title>
        <authorList>
            <person name="Soares A.E."/>
            <person name="Novak B.J."/>
            <person name="Rice E.S."/>
            <person name="O'Connell B."/>
            <person name="Chang D."/>
            <person name="Weber S."/>
            <person name="Shapiro B."/>
        </authorList>
    </citation>
    <scope>NUCLEOTIDE SEQUENCE [LARGE SCALE GENOMIC DNA]</scope>
    <source>
        <strain evidence="1">BTP2013</strain>
        <tissue evidence="1">Blood</tissue>
    </source>
</reference>
<proteinExistence type="predicted"/>
<accession>A0A1V4KI21</accession>
<dbReference type="AlphaFoldDB" id="A0A1V4KI21"/>
<gene>
    <name evidence="1" type="ORF">AV530_006362</name>
</gene>
<evidence type="ECO:0000313" key="1">
    <source>
        <dbReference type="EMBL" id="OPJ83477.1"/>
    </source>
</evidence>